<sequence>MGYAGVICHMAGDRTHSTPPTEIARHQLALFESISEDDRERIIPFSTLETQHYCEQKAQFERAEIPDEESLPERLIRAQEQHNELVEMTGTTDDEYTLADAWDDIQAGDVSLIYFPLAHEIVNMILVGRPTFLRFVDSQPVQLTLVRGVTKDRYLDQLFPNERFLLWCHGNLLDRIGFDVSDLSTRYLKYPQSKFNAVEVSRAQLLLAAEDGDDIAVKLNEKSTLHPNIRQHTLAYERDIQRGRQLRAYAAFWRDGGEPSGANHWKKCVSCRFRSGCDLALAQGEERG</sequence>
<evidence type="ECO:0000313" key="2">
    <source>
        <dbReference type="Proteomes" id="UP000011690"/>
    </source>
</evidence>
<reference evidence="1 2" key="1">
    <citation type="journal article" date="2014" name="PLoS Genet.">
        <title>Phylogenetically driven sequencing of extremely halophilic archaea reveals strategies for static and dynamic osmo-response.</title>
        <authorList>
            <person name="Becker E.A."/>
            <person name="Seitzer P.M."/>
            <person name="Tritt A."/>
            <person name="Larsen D."/>
            <person name="Krusor M."/>
            <person name="Yao A.I."/>
            <person name="Wu D."/>
            <person name="Madern D."/>
            <person name="Eisen J.A."/>
            <person name="Darling A.E."/>
            <person name="Facciotti M.T."/>
        </authorList>
    </citation>
    <scope>NUCLEOTIDE SEQUENCE [LARGE SCALE GENOMIC DNA]</scope>
    <source>
        <strain evidence="1 2">JCM 10635</strain>
    </source>
</reference>
<dbReference type="EMBL" id="AOHY01000022">
    <property type="protein sequence ID" value="ELY49153.1"/>
    <property type="molecule type" value="Genomic_DNA"/>
</dbReference>
<evidence type="ECO:0000313" key="1">
    <source>
        <dbReference type="EMBL" id="ELY49153.1"/>
    </source>
</evidence>
<accession>L9WLC7</accession>
<dbReference type="AlphaFoldDB" id="L9WLC7"/>
<proteinExistence type="predicted"/>
<organism evidence="1 2">
    <name type="scientific">Natronorubrum bangense JCM 10635</name>
    <dbReference type="NCBI Taxonomy" id="1227500"/>
    <lineage>
        <taxon>Archaea</taxon>
        <taxon>Methanobacteriati</taxon>
        <taxon>Methanobacteriota</taxon>
        <taxon>Stenosarchaea group</taxon>
        <taxon>Halobacteria</taxon>
        <taxon>Halobacteriales</taxon>
        <taxon>Natrialbaceae</taxon>
        <taxon>Natronorubrum</taxon>
    </lineage>
</organism>
<gene>
    <name evidence="1" type="ORF">C494_08592</name>
</gene>
<evidence type="ECO:0008006" key="3">
    <source>
        <dbReference type="Google" id="ProtNLM"/>
    </source>
</evidence>
<name>L9WLC7_9EURY</name>
<dbReference type="PATRIC" id="fig|1227500.6.peg.1724"/>
<comment type="caution">
    <text evidence="1">The sequence shown here is derived from an EMBL/GenBank/DDBJ whole genome shotgun (WGS) entry which is preliminary data.</text>
</comment>
<keyword evidence="2" id="KW-1185">Reference proteome</keyword>
<dbReference type="Proteomes" id="UP000011690">
    <property type="component" value="Unassembled WGS sequence"/>
</dbReference>
<dbReference type="STRING" id="1227500.C494_08592"/>
<protein>
    <recommendedName>
        <fullName evidence="3">PD-(D/E)XK endonuclease-like domain-containing protein</fullName>
    </recommendedName>
</protein>